<gene>
    <name evidence="1" type="ORF">GCM10023351_01290</name>
</gene>
<protein>
    <recommendedName>
        <fullName evidence="3">Head-to-tail adaptor</fullName>
    </recommendedName>
</protein>
<dbReference type="Proteomes" id="UP001501645">
    <property type="component" value="Unassembled WGS sequence"/>
</dbReference>
<evidence type="ECO:0000313" key="1">
    <source>
        <dbReference type="EMBL" id="GAA4762592.1"/>
    </source>
</evidence>
<evidence type="ECO:0008006" key="3">
    <source>
        <dbReference type="Google" id="ProtNLM"/>
    </source>
</evidence>
<organism evidence="1 2">
    <name type="scientific">Microbacterium gilvum</name>
    <dbReference type="NCBI Taxonomy" id="1336204"/>
    <lineage>
        <taxon>Bacteria</taxon>
        <taxon>Bacillati</taxon>
        <taxon>Actinomycetota</taxon>
        <taxon>Actinomycetes</taxon>
        <taxon>Micrococcales</taxon>
        <taxon>Microbacteriaceae</taxon>
        <taxon>Microbacterium</taxon>
    </lineage>
</organism>
<dbReference type="EMBL" id="BAABKO010000001">
    <property type="protein sequence ID" value="GAA4762592.1"/>
    <property type="molecule type" value="Genomic_DNA"/>
</dbReference>
<sequence length="135" mass="15575">MAWPIVEVSDLTDRAKLDPEDEATAPTRIRDAEAMLRSALRERGITDTPTFDSVDERSDWESRYVAAVVEAVRRYFLNDEGWLEERDSIDDWDRTRRRDAAVSSGRLYISDDEADALVPRKRRRRGAFSIVLGRS</sequence>
<dbReference type="RefSeq" id="WP_345434878.1">
    <property type="nucleotide sequence ID" value="NZ_BAABKO010000001.1"/>
</dbReference>
<proteinExistence type="predicted"/>
<comment type="caution">
    <text evidence="1">The sequence shown here is derived from an EMBL/GenBank/DDBJ whole genome shotgun (WGS) entry which is preliminary data.</text>
</comment>
<evidence type="ECO:0000313" key="2">
    <source>
        <dbReference type="Proteomes" id="UP001501645"/>
    </source>
</evidence>
<keyword evidence="2" id="KW-1185">Reference proteome</keyword>
<accession>A0ABP8ZRD0</accession>
<reference evidence="2" key="1">
    <citation type="journal article" date="2019" name="Int. J. Syst. Evol. Microbiol.">
        <title>The Global Catalogue of Microorganisms (GCM) 10K type strain sequencing project: providing services to taxonomists for standard genome sequencing and annotation.</title>
        <authorList>
            <consortium name="The Broad Institute Genomics Platform"/>
            <consortium name="The Broad Institute Genome Sequencing Center for Infectious Disease"/>
            <person name="Wu L."/>
            <person name="Ma J."/>
        </authorList>
    </citation>
    <scope>NUCLEOTIDE SEQUENCE [LARGE SCALE GENOMIC DNA]</scope>
    <source>
        <strain evidence="2">JCM 18537</strain>
    </source>
</reference>
<name>A0ABP8ZRD0_9MICO</name>